<reference evidence="1 2" key="1">
    <citation type="submission" date="2020-04" db="EMBL/GenBank/DDBJ databases">
        <authorList>
            <person name="De Canck E."/>
        </authorList>
    </citation>
    <scope>NUCLEOTIDE SEQUENCE [LARGE SCALE GENOMIC DNA]</scope>
    <source>
        <strain evidence="1 2">LMG 28138</strain>
    </source>
</reference>
<evidence type="ECO:0000313" key="1">
    <source>
        <dbReference type="EMBL" id="CAB3806197.1"/>
    </source>
</evidence>
<dbReference type="AlphaFoldDB" id="A0A6S7CCM9"/>
<dbReference type="RefSeq" id="WP_175108282.1">
    <property type="nucleotide sequence ID" value="NZ_CADIKM010000081.1"/>
</dbReference>
<dbReference type="EMBL" id="CADIKM010000081">
    <property type="protein sequence ID" value="CAB3806197.1"/>
    <property type="molecule type" value="Genomic_DNA"/>
</dbReference>
<keyword evidence="2" id="KW-1185">Reference proteome</keyword>
<organism evidence="1 2">
    <name type="scientific">Pararobbsia alpina</name>
    <dbReference type="NCBI Taxonomy" id="621374"/>
    <lineage>
        <taxon>Bacteria</taxon>
        <taxon>Pseudomonadati</taxon>
        <taxon>Pseudomonadota</taxon>
        <taxon>Betaproteobacteria</taxon>
        <taxon>Burkholderiales</taxon>
        <taxon>Burkholderiaceae</taxon>
        <taxon>Pararobbsia</taxon>
    </lineage>
</organism>
<dbReference type="Proteomes" id="UP000494115">
    <property type="component" value="Unassembled WGS sequence"/>
</dbReference>
<gene>
    <name evidence="1" type="ORF">LMG28138_05776</name>
</gene>
<proteinExistence type="predicted"/>
<name>A0A6S7CCM9_9BURK</name>
<accession>A0A6S7CCM9</accession>
<evidence type="ECO:0000313" key="2">
    <source>
        <dbReference type="Proteomes" id="UP000494115"/>
    </source>
</evidence>
<protein>
    <submittedName>
        <fullName evidence="1">Uncharacterized protein</fullName>
    </submittedName>
</protein>
<sequence length="54" mass="5826">MDTDRVTPKTVEQSAGTLQSGAASIDELRLYIAESIGNTETFDSCRADYAARPC</sequence>